<dbReference type="PANTHER" id="PTHR34385">
    <property type="entry name" value="D-ALANYL-D-ALANINE CARBOXYPEPTIDASE"/>
    <property type="match status" value="1"/>
</dbReference>
<dbReference type="STRING" id="1513271.XM47_10315"/>
<dbReference type="RefSeq" id="WP_048692257.1">
    <property type="nucleotide sequence ID" value="NZ_KQ130490.1"/>
</dbReference>
<evidence type="ECO:0000313" key="2">
    <source>
        <dbReference type="EMBL" id="KMT65124.1"/>
    </source>
</evidence>
<proteinExistence type="predicted"/>
<evidence type="ECO:0000313" key="3">
    <source>
        <dbReference type="Proteomes" id="UP000037600"/>
    </source>
</evidence>
<dbReference type="Gene3D" id="3.30.1380.10">
    <property type="match status" value="1"/>
</dbReference>
<evidence type="ECO:0000259" key="1">
    <source>
        <dbReference type="Pfam" id="PF02557"/>
    </source>
</evidence>
<dbReference type="GO" id="GO:0008233">
    <property type="term" value="F:peptidase activity"/>
    <property type="evidence" value="ECO:0007669"/>
    <property type="project" value="InterPro"/>
</dbReference>
<dbReference type="Proteomes" id="UP000037600">
    <property type="component" value="Unassembled WGS sequence"/>
</dbReference>
<name>A0A0J8GUZ8_9ALTE</name>
<dbReference type="Pfam" id="PF02557">
    <property type="entry name" value="VanY"/>
    <property type="match status" value="1"/>
</dbReference>
<dbReference type="EMBL" id="LAZL01000015">
    <property type="protein sequence ID" value="KMT65124.1"/>
    <property type="molecule type" value="Genomic_DNA"/>
</dbReference>
<dbReference type="SUPFAM" id="SSF55166">
    <property type="entry name" value="Hedgehog/DD-peptidase"/>
    <property type="match status" value="1"/>
</dbReference>
<dbReference type="InterPro" id="IPR003709">
    <property type="entry name" value="VanY-like_core_dom"/>
</dbReference>
<dbReference type="PANTHER" id="PTHR34385:SF1">
    <property type="entry name" value="PEPTIDOGLYCAN L-ALANYL-D-GLUTAMATE ENDOPEPTIDASE CWLK"/>
    <property type="match status" value="1"/>
</dbReference>
<dbReference type="AlphaFoldDB" id="A0A0J8GUZ8"/>
<dbReference type="InterPro" id="IPR052179">
    <property type="entry name" value="DD-CPase-like"/>
</dbReference>
<organism evidence="2 3">
    <name type="scientific">Catenovulum maritimum</name>
    <dbReference type="NCBI Taxonomy" id="1513271"/>
    <lineage>
        <taxon>Bacteria</taxon>
        <taxon>Pseudomonadati</taxon>
        <taxon>Pseudomonadota</taxon>
        <taxon>Gammaproteobacteria</taxon>
        <taxon>Alteromonadales</taxon>
        <taxon>Alteromonadaceae</taxon>
        <taxon>Catenovulum</taxon>
    </lineage>
</organism>
<feature type="domain" description="D-alanyl-D-alanine carboxypeptidase-like core" evidence="1">
    <location>
        <begin position="21"/>
        <end position="177"/>
    </location>
</feature>
<keyword evidence="3" id="KW-1185">Reference proteome</keyword>
<sequence length="225" mass="25411">MNANELTGLAETHLTELFTNHQVNTQVLDAVKQLQQQAKLAGFDCRLASSFRSYERQKTIWNKKATGELVCYDRQNKAIDLSKLSDIEKVKSICIYSAIPGSSRHHWGTDFDIYDFSAYKIGESPQLIESEYIQDGKNAKLANWLMQNAAKLGISFPYLKHSDQGVADEPWHISFTAVSTNASLNFNKEILQQALVSQPIALGETVLNNLDELYQEFIEPYQCLA</sequence>
<dbReference type="CDD" id="cd14847">
    <property type="entry name" value="DD-carboxypeptidase_like"/>
    <property type="match status" value="1"/>
</dbReference>
<dbReference type="InterPro" id="IPR009045">
    <property type="entry name" value="Zn_M74/Hedgehog-like"/>
</dbReference>
<dbReference type="OrthoDB" id="9792074at2"/>
<gene>
    <name evidence="2" type="ORF">XM47_10315</name>
</gene>
<reference evidence="2 3" key="1">
    <citation type="submission" date="2015-04" db="EMBL/GenBank/DDBJ databases">
        <title>Draft Genome Sequence of the Novel Agar-Digesting Marine Bacterium Q1.</title>
        <authorList>
            <person name="Li Y."/>
            <person name="Li D."/>
            <person name="Chen G."/>
            <person name="Du Z."/>
        </authorList>
    </citation>
    <scope>NUCLEOTIDE SEQUENCE [LARGE SCALE GENOMIC DNA]</scope>
    <source>
        <strain evidence="2 3">Q1</strain>
    </source>
</reference>
<dbReference type="GO" id="GO:0006508">
    <property type="term" value="P:proteolysis"/>
    <property type="evidence" value="ECO:0007669"/>
    <property type="project" value="InterPro"/>
</dbReference>
<comment type="caution">
    <text evidence="2">The sequence shown here is derived from an EMBL/GenBank/DDBJ whole genome shotgun (WGS) entry which is preliminary data.</text>
</comment>
<protein>
    <recommendedName>
        <fullName evidence="1">D-alanyl-D-alanine carboxypeptidase-like core domain-containing protein</fullName>
    </recommendedName>
</protein>
<accession>A0A0J8GUZ8</accession>